<name>A0A9D4IUM5_DREPO</name>
<dbReference type="InterPro" id="IPR027417">
    <property type="entry name" value="P-loop_NTPase"/>
</dbReference>
<dbReference type="Gene3D" id="3.40.50.300">
    <property type="entry name" value="P-loop containing nucleotide triphosphate hydrolases"/>
    <property type="match status" value="1"/>
</dbReference>
<dbReference type="SUPFAM" id="SSF52047">
    <property type="entry name" value="RNI-like"/>
    <property type="match status" value="2"/>
</dbReference>
<dbReference type="EMBL" id="JAIWYP010000008">
    <property type="protein sequence ID" value="KAH3785584.1"/>
    <property type="molecule type" value="Genomic_DNA"/>
</dbReference>
<protein>
    <recommendedName>
        <fullName evidence="3">NACHT domain-containing protein</fullName>
    </recommendedName>
</protein>
<accession>A0A9D4IUM5</accession>
<comment type="caution">
    <text evidence="1">The sequence shown here is derived from an EMBL/GenBank/DDBJ whole genome shotgun (WGS) entry which is preliminary data.</text>
</comment>
<gene>
    <name evidence="1" type="ORF">DPMN_163677</name>
</gene>
<reference evidence="1" key="2">
    <citation type="submission" date="2020-11" db="EMBL/GenBank/DDBJ databases">
        <authorList>
            <person name="McCartney M.A."/>
            <person name="Auch B."/>
            <person name="Kono T."/>
            <person name="Mallez S."/>
            <person name="Becker A."/>
            <person name="Gohl D.M."/>
            <person name="Silverstein K.A.T."/>
            <person name="Koren S."/>
            <person name="Bechman K.B."/>
            <person name="Herman A."/>
            <person name="Abrahante J.E."/>
            <person name="Garbe J."/>
        </authorList>
    </citation>
    <scope>NUCLEOTIDE SEQUENCE</scope>
    <source>
        <strain evidence="1">Duluth1</strain>
        <tissue evidence="1">Whole animal</tissue>
    </source>
</reference>
<dbReference type="PANTHER" id="PTHR46312:SF2">
    <property type="entry name" value="NUCLEOTIDE-BINDING OLIGOMERIZATION DOMAIN-CONTAINING PROTEIN 2-LIKE"/>
    <property type="match status" value="1"/>
</dbReference>
<keyword evidence="2" id="KW-1185">Reference proteome</keyword>
<evidence type="ECO:0000313" key="2">
    <source>
        <dbReference type="Proteomes" id="UP000828390"/>
    </source>
</evidence>
<dbReference type="Pfam" id="PF15112">
    <property type="entry name" value="DUF4559"/>
    <property type="match status" value="1"/>
</dbReference>
<dbReference type="OrthoDB" id="120976at2759"/>
<organism evidence="1 2">
    <name type="scientific">Dreissena polymorpha</name>
    <name type="common">Zebra mussel</name>
    <name type="synonym">Mytilus polymorpha</name>
    <dbReference type="NCBI Taxonomy" id="45954"/>
    <lineage>
        <taxon>Eukaryota</taxon>
        <taxon>Metazoa</taxon>
        <taxon>Spiralia</taxon>
        <taxon>Lophotrochozoa</taxon>
        <taxon>Mollusca</taxon>
        <taxon>Bivalvia</taxon>
        <taxon>Autobranchia</taxon>
        <taxon>Heteroconchia</taxon>
        <taxon>Euheterodonta</taxon>
        <taxon>Imparidentia</taxon>
        <taxon>Neoheterodontei</taxon>
        <taxon>Myida</taxon>
        <taxon>Dreissenoidea</taxon>
        <taxon>Dreissenidae</taxon>
        <taxon>Dreissena</taxon>
    </lineage>
</organism>
<evidence type="ECO:0000313" key="1">
    <source>
        <dbReference type="EMBL" id="KAH3785584.1"/>
    </source>
</evidence>
<dbReference type="Gene3D" id="3.80.10.10">
    <property type="entry name" value="Ribonuclease Inhibitor"/>
    <property type="match status" value="1"/>
</dbReference>
<dbReference type="SUPFAM" id="SSF52540">
    <property type="entry name" value="P-loop containing nucleoside triphosphate hydrolases"/>
    <property type="match status" value="1"/>
</dbReference>
<dbReference type="Proteomes" id="UP000828390">
    <property type="component" value="Unassembled WGS sequence"/>
</dbReference>
<evidence type="ECO:0008006" key="3">
    <source>
        <dbReference type="Google" id="ProtNLM"/>
    </source>
</evidence>
<dbReference type="InterPro" id="IPR027897">
    <property type="entry name" value="DUF4559"/>
</dbReference>
<dbReference type="PANTHER" id="PTHR46312">
    <property type="entry name" value="NACHT DOMAIN-CONTAINING PROTEIN"/>
    <property type="match status" value="1"/>
</dbReference>
<reference evidence="1" key="1">
    <citation type="journal article" date="2019" name="bioRxiv">
        <title>The Genome of the Zebra Mussel, Dreissena polymorpha: A Resource for Invasive Species Research.</title>
        <authorList>
            <person name="McCartney M.A."/>
            <person name="Auch B."/>
            <person name="Kono T."/>
            <person name="Mallez S."/>
            <person name="Zhang Y."/>
            <person name="Obille A."/>
            <person name="Becker A."/>
            <person name="Abrahante J.E."/>
            <person name="Garbe J."/>
            <person name="Badalamenti J.P."/>
            <person name="Herman A."/>
            <person name="Mangelson H."/>
            <person name="Liachko I."/>
            <person name="Sullivan S."/>
            <person name="Sone E.D."/>
            <person name="Koren S."/>
            <person name="Silverstein K.A.T."/>
            <person name="Beckman K.B."/>
            <person name="Gohl D.M."/>
        </authorList>
    </citation>
    <scope>NUCLEOTIDE SEQUENCE</scope>
    <source>
        <strain evidence="1">Duluth1</strain>
        <tissue evidence="1">Whole animal</tissue>
    </source>
</reference>
<sequence length="1483" mass="168488">MASLADVFTESERTNWLKAWLAIDIAKSGIEQFVETEAKSLHRNIYNAILTNGTVACIGCNTANLLKCPSPGICNKRGANSLCSSMHDTAFKQPRPCPANVCNKVLVEIAKQHTFSNPSWKNTLADKWSSSHWQIAKAYLPPDGYTEKNSIQDTDFNGVISFMMNCKHFDNLFSFPKAPGKTHSPCLLTKAREIVRTVRHSSTCKVTDTDLQDIFITLTGLLTDPKCLAHDLTSREAVRKLAKLQTDVLKLTTEDIVDLLEASQDKLEKSEQITETAIDEIRIYIENCRKDLSAHTHTFKQQLSDHTGKCKHELDEHCRKSRESNYEQSCKDFRRRLRAHYINTLSNMPLSILDQSLDKPITDIYATPKLHRIEIKKDGTRVKMEQALTYKHIFYTDDYSNRRIYLQGEPGSGKSMFSAKLVYDWCHGNQVSTRNKNTAFDDVFTIQRFNFLFYISLRDSRDETDVTQMIKKQLINTTFSEDEREYVYKLFVQIIRTEICLVVREGLDEWVSPYESNLAEPYMAGFQNDTCTILTTSRPWKLADERIKNSQIDILFEIEGISDPSEFNENILRCVIEQTRDLEEISIQFEAFINHCKLQSLSSSPMLYTLVICTWVNATEEEMGHLNGSSLCKLYTTLFESLCKKAHSTIGYFNKSNPPPVHCFSSTAYLQPIIEHLNKLAEVACKLLFSLERDTSIVFNEITLSNFFSLDEFEVHKTFALKSGILTNRKNKSRSVSSYSFLHKTLQEFLSAYYIACNPNVINDVIFSYLKSNANFCLEVSQVFIFLCGMNISAANELSALMCVHNGVSIAFRLYFVDFQRIIESGIREAAANNQKDIQLRLRKVYINESNIRNLKYLWSTNTFNAQVLYAKIDTSYFLSSTAHGEPTSHFELCLSACHNLKSLYLLGGGIWLRDTICSATSDLPVWIVLNSKDPVKSVDPPLVLPSIKYINLKSVTCSASCLRSLFSTLLTLDHDVKCDLEDCKITSSAEVSDRCTKASILTLINNEVNMRSLENDCPGLWEALCGLIIKSLSLSDGSGYLRVNHTELFTQFLSSLTQLETLSIEGNDDLPSMCEGFRGLNIKSLSLRPFLIYSCGGLIVNQEELLSHSLSSLTQLETLSISVPINCPSLFEALRGLNIKSLSLIYDHGLLQVNHIDLLTQSLKSLTQLENLSFSGNNSDCIVLLTALHGLNLKRLNLCGKYGGLLMHNGRLTHFLSRCLSSLTHMETLSFSSFVVNSSLLEALRGLNIKSLSLSNEWSNSIENHAEPGLKPLSSITQLETLIISVSVDRYGLWEAIHGLNIKNLRLFDDWRGMTLEHVESLSESLSSLTQLEMFSIYVNEHIDIQLPPSLKYLNIYCYALDPSEFRDLLNTITACTQQVEIRLEFGCFFPFHSKHTPMEEYNNVQQKVKTLKNVIVKRFIIYIRRPGRNKWSVRYVDVSDEDYHDDYSGDNEEYLYLLCNMDDGMINRVSMRLQIIPESIS</sequence>
<proteinExistence type="predicted"/>
<dbReference type="InterPro" id="IPR032675">
    <property type="entry name" value="LRR_dom_sf"/>
</dbReference>